<dbReference type="Pfam" id="PF23609">
    <property type="entry name" value="Beta-prop_EIPR1"/>
    <property type="match status" value="1"/>
</dbReference>
<dbReference type="GO" id="GO:0005634">
    <property type="term" value="C:nucleus"/>
    <property type="evidence" value="ECO:0007669"/>
    <property type="project" value="UniProtKB-SubCell"/>
</dbReference>
<dbReference type="Pfam" id="PF12265">
    <property type="entry name" value="CAF1C_H4-bd"/>
    <property type="match status" value="1"/>
</dbReference>
<dbReference type="SMART" id="SM00320">
    <property type="entry name" value="WD40"/>
    <property type="match status" value="6"/>
</dbReference>
<evidence type="ECO:0000313" key="11">
    <source>
        <dbReference type="Proteomes" id="UP000591131"/>
    </source>
</evidence>
<dbReference type="PRINTS" id="PR00320">
    <property type="entry name" value="GPROTEINBRPT"/>
</dbReference>
<gene>
    <name evidence="10" type="primary">RBBP7</name>
    <name evidence="10" type="ORF">FOL47_010958</name>
</gene>
<dbReference type="InterPro" id="IPR019775">
    <property type="entry name" value="WD40_repeat_CS"/>
</dbReference>
<feature type="repeat" description="WD" evidence="6">
    <location>
        <begin position="183"/>
        <end position="216"/>
    </location>
</feature>
<dbReference type="InterPro" id="IPR015943">
    <property type="entry name" value="WD40/YVTN_repeat-like_dom_sf"/>
</dbReference>
<feature type="repeat" description="WD" evidence="6">
    <location>
        <begin position="382"/>
        <end position="415"/>
    </location>
</feature>
<dbReference type="InterPro" id="IPR022052">
    <property type="entry name" value="Histone-bd_RBBP4-like_N"/>
</dbReference>
<evidence type="ECO:0000256" key="3">
    <source>
        <dbReference type="ARBA" id="ARBA00022737"/>
    </source>
</evidence>
<dbReference type="EMBL" id="JAAPAO010000009">
    <property type="protein sequence ID" value="KAF4677737.1"/>
    <property type="molecule type" value="Genomic_DNA"/>
</dbReference>
<evidence type="ECO:0000313" key="10">
    <source>
        <dbReference type="EMBL" id="KAF4677737.1"/>
    </source>
</evidence>
<feature type="repeat" description="WD" evidence="6">
    <location>
        <begin position="234"/>
        <end position="276"/>
    </location>
</feature>
<dbReference type="InterPro" id="IPR036322">
    <property type="entry name" value="WD40_repeat_dom_sf"/>
</dbReference>
<evidence type="ECO:0000256" key="5">
    <source>
        <dbReference type="ARBA" id="ARBA00023242"/>
    </source>
</evidence>
<keyword evidence="2 6" id="KW-0853">WD repeat</keyword>
<keyword evidence="4" id="KW-0156">Chromatin regulator</keyword>
<dbReference type="Proteomes" id="UP000591131">
    <property type="component" value="Unassembled WGS sequence"/>
</dbReference>
<comment type="subcellular location">
    <subcellularLocation>
        <location evidence="1">Nucleus</location>
    </subcellularLocation>
</comment>
<feature type="domain" description="EIPR1-like beta-propeller" evidence="9">
    <location>
        <begin position="253"/>
        <end position="357"/>
    </location>
</feature>
<sequence>MKAAEAVRAMPEEDMDVDGSDDNINEEFNIWKKNTPFLYDTVISHTMEWPSLTVEWLPSKTPADRSTDYTTHKMILGTHTSNGDQNYLMIGQVKVPQNAKEEVDVDKYIETSESGAALAANKDRMCITTKINHPGEVNRAKYCPQNPFIIATLTNTGDILLFDYSKHPSHPKKEGTVDSLCTLKGHTAEGYALAWSPSVPGRLVSGAYDSKVAVWDANAPNLSKGKTVSPLTVLSGHTDVVEAVSTHRRDGDILASSGDDGQLLVWDLRSPQEPAHSVAAVEGGGDCNCVQFSPHNDNILATAGSDKIVSLWDMRQLSRKIYTLERGHKEDILNIEWNPSTDHLIMSAGQDRRVTIWDLARVGEEIEDANEMDGPPEMVFVHGGHCSRVTDISWNQFEPTLVASTSEDNVVQVWKPNEGILYAEYDEDVETLSGGDEGMSDVE</sequence>
<dbReference type="InterPro" id="IPR059104">
    <property type="entry name" value="Beta-prop_EIPR1-like"/>
</dbReference>
<evidence type="ECO:0000256" key="2">
    <source>
        <dbReference type="ARBA" id="ARBA00022574"/>
    </source>
</evidence>
<keyword evidence="11" id="KW-1185">Reference proteome</keyword>
<dbReference type="PROSITE" id="PS00678">
    <property type="entry name" value="WD_REPEATS_1"/>
    <property type="match status" value="3"/>
</dbReference>
<name>A0A7J6N2B6_PERCH</name>
<dbReference type="Gene3D" id="2.130.10.10">
    <property type="entry name" value="YVTN repeat-like/Quinoprotein amine dehydrogenase"/>
    <property type="match status" value="1"/>
</dbReference>
<comment type="caution">
    <text evidence="10">The sequence shown here is derived from an EMBL/GenBank/DDBJ whole genome shotgun (WGS) entry which is preliminary data.</text>
</comment>
<feature type="domain" description="Histone-binding protein RBBP4-like N-terminal" evidence="8">
    <location>
        <begin position="26"/>
        <end position="96"/>
    </location>
</feature>
<dbReference type="InterPro" id="IPR020472">
    <property type="entry name" value="WD40_PAC1"/>
</dbReference>
<organism evidence="10 11">
    <name type="scientific">Perkinsus chesapeaki</name>
    <name type="common">Clam parasite</name>
    <name type="synonym">Perkinsus andrewsi</name>
    <dbReference type="NCBI Taxonomy" id="330153"/>
    <lineage>
        <taxon>Eukaryota</taxon>
        <taxon>Sar</taxon>
        <taxon>Alveolata</taxon>
        <taxon>Perkinsozoa</taxon>
        <taxon>Perkinsea</taxon>
        <taxon>Perkinsida</taxon>
        <taxon>Perkinsidae</taxon>
        <taxon>Perkinsus</taxon>
    </lineage>
</organism>
<dbReference type="AlphaFoldDB" id="A0A7J6N2B6"/>
<dbReference type="Pfam" id="PF00400">
    <property type="entry name" value="WD40"/>
    <property type="match status" value="2"/>
</dbReference>
<dbReference type="InterPro" id="IPR001680">
    <property type="entry name" value="WD40_rpt"/>
</dbReference>
<evidence type="ECO:0000256" key="7">
    <source>
        <dbReference type="SAM" id="MobiDB-lite"/>
    </source>
</evidence>
<reference evidence="10 11" key="1">
    <citation type="submission" date="2020-04" db="EMBL/GenBank/DDBJ databases">
        <title>Perkinsus chesapeaki whole genome sequence.</title>
        <authorList>
            <person name="Bogema D.R."/>
        </authorList>
    </citation>
    <scope>NUCLEOTIDE SEQUENCE [LARGE SCALE GENOMIC DNA]</scope>
    <source>
        <strain evidence="10">ATCC PRA-425</strain>
    </source>
</reference>
<accession>A0A7J6N2B6</accession>
<feature type="repeat" description="WD" evidence="6">
    <location>
        <begin position="325"/>
        <end position="359"/>
    </location>
</feature>
<evidence type="ECO:0000256" key="6">
    <source>
        <dbReference type="PROSITE-ProRule" id="PRU00221"/>
    </source>
</evidence>
<evidence type="ECO:0000259" key="9">
    <source>
        <dbReference type="Pfam" id="PF23609"/>
    </source>
</evidence>
<dbReference type="SUPFAM" id="SSF50978">
    <property type="entry name" value="WD40 repeat-like"/>
    <property type="match status" value="1"/>
</dbReference>
<dbReference type="InterPro" id="IPR050459">
    <property type="entry name" value="WD_repeat_RBAP46/RBAP48/MSI1"/>
</dbReference>
<dbReference type="PROSITE" id="PS50082">
    <property type="entry name" value="WD_REPEATS_2"/>
    <property type="match status" value="5"/>
</dbReference>
<dbReference type="PANTHER" id="PTHR22850">
    <property type="entry name" value="WD40 REPEAT FAMILY"/>
    <property type="match status" value="1"/>
</dbReference>
<keyword evidence="5" id="KW-0539">Nucleus</keyword>
<evidence type="ECO:0000256" key="4">
    <source>
        <dbReference type="ARBA" id="ARBA00022853"/>
    </source>
</evidence>
<keyword evidence="3" id="KW-0677">Repeat</keyword>
<feature type="region of interest" description="Disordered" evidence="7">
    <location>
        <begin position="1"/>
        <end position="20"/>
    </location>
</feature>
<feature type="repeat" description="WD" evidence="6">
    <location>
        <begin position="290"/>
        <end position="315"/>
    </location>
</feature>
<dbReference type="OrthoDB" id="427795at2759"/>
<protein>
    <submittedName>
        <fullName evidence="10">Retinoblastoma binding protein</fullName>
    </submittedName>
</protein>
<dbReference type="PROSITE" id="PS50294">
    <property type="entry name" value="WD_REPEATS_REGION"/>
    <property type="match status" value="3"/>
</dbReference>
<dbReference type="GO" id="GO:0006325">
    <property type="term" value="P:chromatin organization"/>
    <property type="evidence" value="ECO:0007669"/>
    <property type="project" value="UniProtKB-KW"/>
</dbReference>
<proteinExistence type="predicted"/>
<evidence type="ECO:0000259" key="8">
    <source>
        <dbReference type="Pfam" id="PF12265"/>
    </source>
</evidence>
<evidence type="ECO:0000256" key="1">
    <source>
        <dbReference type="ARBA" id="ARBA00004123"/>
    </source>
</evidence>